<dbReference type="InterPro" id="IPR007695">
    <property type="entry name" value="DNA_mismatch_repair_MutS-lik_N"/>
</dbReference>
<dbReference type="Pfam" id="PF05188">
    <property type="entry name" value="MutS_II"/>
    <property type="match status" value="1"/>
</dbReference>
<evidence type="ECO:0000256" key="11">
    <source>
        <dbReference type="SAM" id="MobiDB-lite"/>
    </source>
</evidence>
<dbReference type="STRING" id="698492.A0A0E9NHH2"/>
<dbReference type="Gene3D" id="3.40.50.300">
    <property type="entry name" value="P-loop containing nucleotide triphosphate hydrolases"/>
    <property type="match status" value="1"/>
</dbReference>
<feature type="compositionally biased region" description="Acidic residues" evidence="11">
    <location>
        <begin position="185"/>
        <end position="194"/>
    </location>
</feature>
<comment type="similarity">
    <text evidence="2 9 10">Belongs to the DNA mismatch repair MutS family.</text>
</comment>
<dbReference type="Pfam" id="PF01624">
    <property type="entry name" value="MutS_I"/>
    <property type="match status" value="1"/>
</dbReference>
<dbReference type="PANTHER" id="PTHR11361:SF148">
    <property type="entry name" value="DNA MISMATCH REPAIR PROTEIN MSH6"/>
    <property type="match status" value="1"/>
</dbReference>
<dbReference type="Gene3D" id="3.30.420.110">
    <property type="entry name" value="MutS, connector domain"/>
    <property type="match status" value="1"/>
</dbReference>
<dbReference type="PIRSF" id="PIRSF037677">
    <property type="entry name" value="DNA_mis_repair_Msh6"/>
    <property type="match status" value="1"/>
</dbReference>
<evidence type="ECO:0000259" key="12">
    <source>
        <dbReference type="PROSITE" id="PS00486"/>
    </source>
</evidence>
<evidence type="ECO:0000313" key="13">
    <source>
        <dbReference type="EMBL" id="GAO49284.1"/>
    </source>
</evidence>
<feature type="compositionally biased region" description="Basic residues" evidence="11">
    <location>
        <begin position="197"/>
        <end position="207"/>
    </location>
</feature>
<feature type="domain" description="DNA mismatch repair proteins mutS family" evidence="12">
    <location>
        <begin position="1079"/>
        <end position="1095"/>
    </location>
</feature>
<evidence type="ECO:0000256" key="2">
    <source>
        <dbReference type="ARBA" id="ARBA00006271"/>
    </source>
</evidence>
<dbReference type="Pfam" id="PF05190">
    <property type="entry name" value="MutS_IV"/>
    <property type="match status" value="1"/>
</dbReference>
<protein>
    <recommendedName>
        <fullName evidence="9">DNA mismatch repair protein</fullName>
    </recommendedName>
</protein>
<proteinExistence type="inferred from homology"/>
<sequence>MTLLVRCMLCDPALNEKKVAPFLFQSWLSLDPRPFYASNFLCVFTRELTFAARRVSLKLTTKPPPSPILLTGIYPANMPAKLTKSSSSQSDSAKKSTGKQSTLLGFFNKPPATPQRSNGVIEPKETPTPTPAKAAGKILPVPITPVATSMDVPTTTPAEREPPSSSLPPPSSPTRGGRRNVNYAESDDEDDDEVIGAKKKPAAKRRKTVVDDDDEDGDFNMEDVDVPEDFDDDMDEFIEDATPQKPKAKVAATPASKVSSLSRFNSIPGNSTPSARTPKASTPASTASKRTFATPASAKLDRQKSFKEKNEERYSWLSDPRDTEGRRPTDPEYDPRTLFVPKSAWSRFSPFETQFWEIKSKLMDTVVFFKKGKFYELYENDATIGHQEFDLKLTDRVNMRMVGVPEKSFEYWAAQFIAKGYKVAKVDQMETALGKEIRDKDSGKKEDKIIRRELTMVLTAGTLVDPMMLTTEASTYCMAIKEHCDLDNQLPTFGVVFVDTANAEFQIAAFEDDLDRTKLETLIAQVRPRELLLEKSYITPRTMRVLKNTVSSACIWNYIKSEREFWDAETTQQEIMLGDYFPSGDGTDAGAVNAWPEPLRQIKDDVVTMSAFGALLWYLKQLKLDKEVVSLGNFHIYDPVRKATSLVLDGQTLANLEIFANTFDGGANGTLFKFLDRCVTPFGKRLLRQWVCHPLFAAESINARLDAVDLLNGDMDLRDGLTDKLRGLPDLERLISRIHAGKCKVQDFVKVLESFQVVADVVAELKGVEGIRGSVIGELVEAMPDIQPMLRTWETAFDHVKAKEEGLLIPEPGVEEDFDESQRTILGLRSELDKHLEKIKKELGSSKICYKDLGKEIFQVEVPVSIKVPSSWALLSSTKAVKRWWPPAVKESVKHLLEAEERHKVIVEGMTGRLYARFDEHYAEWLGCIKGIAQLDCLCSLARSSLALGEPSCRPEFVEVEVEERGVVEFDELRHPCVVTGIASSFIANDTKLGGDEANLIMITGPNMSGKSTLLRQTCIGVILAQIGCYVPAAKARLTPVDRIMSRLGANDNIFAAQSTFMVELAETKKILSEATPRSLVILDELGRGTSSYDGMAIAYAVLEHLATHVGCMGFFATHYQKLAADFENHPEVTFKNMSAIVDDEARSVVFLYKLVDGICPKSYGFHCASGAGVPSEIVDRAEEAAERFEEEARAKAIDAGKSEEKAVSLAMQSEFAWLCKLRKEDVNDSTLRELKAVLASCIVEL</sequence>
<evidence type="ECO:0000256" key="10">
    <source>
        <dbReference type="RuleBase" id="RU003756"/>
    </source>
</evidence>
<dbReference type="SMART" id="SM00534">
    <property type="entry name" value="MUTSac"/>
    <property type="match status" value="1"/>
</dbReference>
<dbReference type="Proteomes" id="UP000033140">
    <property type="component" value="Unassembled WGS sequence"/>
</dbReference>
<dbReference type="Pfam" id="PF00488">
    <property type="entry name" value="MutS_V"/>
    <property type="match status" value="1"/>
</dbReference>
<dbReference type="Gene3D" id="3.40.1170.10">
    <property type="entry name" value="DNA repair protein MutS, domain I"/>
    <property type="match status" value="1"/>
</dbReference>
<dbReference type="InterPro" id="IPR007696">
    <property type="entry name" value="DNA_mismatch_repair_MutS_core"/>
</dbReference>
<dbReference type="Pfam" id="PF05192">
    <property type="entry name" value="MutS_III"/>
    <property type="match status" value="1"/>
</dbReference>
<dbReference type="InterPro" id="IPR000432">
    <property type="entry name" value="DNA_mismatch_repair_MutS_C"/>
</dbReference>
<dbReference type="InterPro" id="IPR036678">
    <property type="entry name" value="MutS_con_dom_sf"/>
</dbReference>
<dbReference type="FunFam" id="3.40.1170.10:FF:000002">
    <property type="entry name" value="DNA mismatch repair protein"/>
    <property type="match status" value="1"/>
</dbReference>
<dbReference type="AlphaFoldDB" id="A0A0E9NHH2"/>
<dbReference type="GO" id="GO:0016887">
    <property type="term" value="F:ATP hydrolysis activity"/>
    <property type="evidence" value="ECO:0007669"/>
    <property type="project" value="UniProtKB-ARBA"/>
</dbReference>
<keyword evidence="3 9" id="KW-0547">Nucleotide-binding</keyword>
<evidence type="ECO:0000256" key="9">
    <source>
        <dbReference type="PIRNR" id="PIRNR037677"/>
    </source>
</evidence>
<dbReference type="SUPFAM" id="SSF48334">
    <property type="entry name" value="DNA repair protein MutS, domain III"/>
    <property type="match status" value="1"/>
</dbReference>
<dbReference type="PROSITE" id="PS00486">
    <property type="entry name" value="DNA_MISMATCH_REPAIR_2"/>
    <property type="match status" value="1"/>
</dbReference>
<dbReference type="InterPro" id="IPR007861">
    <property type="entry name" value="DNA_mismatch_repair_MutS_clamp"/>
</dbReference>
<comment type="function">
    <text evidence="9 10">Component of the post-replicative DNA mismatch repair system (MMR).</text>
</comment>
<dbReference type="SUPFAM" id="SSF55271">
    <property type="entry name" value="DNA repair protein MutS, domain I"/>
    <property type="match status" value="1"/>
</dbReference>
<dbReference type="InterPro" id="IPR007860">
    <property type="entry name" value="DNA_mmatch_repair_MutS_con_dom"/>
</dbReference>
<evidence type="ECO:0000256" key="8">
    <source>
        <dbReference type="ARBA" id="ARBA00023242"/>
    </source>
</evidence>
<comment type="caution">
    <text evidence="13">The sequence shown here is derived from an EMBL/GenBank/DDBJ whole genome shotgun (WGS) entry which is preliminary data.</text>
</comment>
<dbReference type="SMART" id="SM00533">
    <property type="entry name" value="MUTSd"/>
    <property type="match status" value="1"/>
</dbReference>
<feature type="region of interest" description="Disordered" evidence="11">
    <location>
        <begin position="81"/>
        <end position="335"/>
    </location>
</feature>
<keyword evidence="7 9" id="KW-0234">DNA repair</keyword>
<dbReference type="GO" id="GO:0140664">
    <property type="term" value="F:ATP-dependent DNA damage sensor activity"/>
    <property type="evidence" value="ECO:0007669"/>
    <property type="project" value="InterPro"/>
</dbReference>
<dbReference type="InterPro" id="IPR045076">
    <property type="entry name" value="MutS"/>
</dbReference>
<dbReference type="InterPro" id="IPR027417">
    <property type="entry name" value="P-loop_NTPase"/>
</dbReference>
<evidence type="ECO:0000256" key="6">
    <source>
        <dbReference type="ARBA" id="ARBA00023125"/>
    </source>
</evidence>
<dbReference type="InterPro" id="IPR036187">
    <property type="entry name" value="DNA_mismatch_repair_MutS_sf"/>
</dbReference>
<dbReference type="GO" id="GO:0032301">
    <property type="term" value="C:MutSalpha complex"/>
    <property type="evidence" value="ECO:0007669"/>
    <property type="project" value="TreeGrafter"/>
</dbReference>
<evidence type="ECO:0000256" key="1">
    <source>
        <dbReference type="ARBA" id="ARBA00004123"/>
    </source>
</evidence>
<dbReference type="SUPFAM" id="SSF52540">
    <property type="entry name" value="P-loop containing nucleoside triphosphate hydrolases"/>
    <property type="match status" value="1"/>
</dbReference>
<comment type="subcellular location">
    <subcellularLocation>
        <location evidence="1">Nucleus</location>
    </subcellularLocation>
</comment>
<feature type="compositionally biased region" description="Acidic residues" evidence="11">
    <location>
        <begin position="211"/>
        <end position="239"/>
    </location>
</feature>
<evidence type="ECO:0000256" key="7">
    <source>
        <dbReference type="ARBA" id="ARBA00023204"/>
    </source>
</evidence>
<keyword evidence="4 9" id="KW-0227">DNA damage</keyword>
<dbReference type="EMBL" id="BACD03000021">
    <property type="protein sequence ID" value="GAO49284.1"/>
    <property type="molecule type" value="Genomic_DNA"/>
</dbReference>
<dbReference type="FunFam" id="1.10.1420.10:FF:000019">
    <property type="entry name" value="DNA mismatch repair protein"/>
    <property type="match status" value="1"/>
</dbReference>
<dbReference type="GO" id="GO:0005524">
    <property type="term" value="F:ATP binding"/>
    <property type="evidence" value="ECO:0007669"/>
    <property type="project" value="UniProtKB-UniRule"/>
</dbReference>
<keyword evidence="6 9" id="KW-0238">DNA-binding</keyword>
<dbReference type="SUPFAM" id="SSF53150">
    <property type="entry name" value="DNA repair protein MutS, domain II"/>
    <property type="match status" value="1"/>
</dbReference>
<dbReference type="Gene3D" id="1.10.1420.10">
    <property type="match status" value="2"/>
</dbReference>
<evidence type="ECO:0000256" key="5">
    <source>
        <dbReference type="ARBA" id="ARBA00022840"/>
    </source>
</evidence>
<dbReference type="GO" id="GO:0030983">
    <property type="term" value="F:mismatched DNA binding"/>
    <property type="evidence" value="ECO:0007669"/>
    <property type="project" value="UniProtKB-UniRule"/>
</dbReference>
<reference evidence="13 14" key="3">
    <citation type="journal article" date="2015" name="Genome Announc.">
        <title>Draft Genome Sequence of the Archiascomycetous Yeast Saitoella complicata.</title>
        <authorList>
            <person name="Yamauchi K."/>
            <person name="Kondo S."/>
            <person name="Hamamoto M."/>
            <person name="Takahashi Y."/>
            <person name="Ogura Y."/>
            <person name="Hayashi T."/>
            <person name="Nishida H."/>
        </authorList>
    </citation>
    <scope>NUCLEOTIDE SEQUENCE [LARGE SCALE GENOMIC DNA]</scope>
    <source>
        <strain evidence="13 14">NRRL Y-17804</strain>
    </source>
</reference>
<keyword evidence="14" id="KW-1185">Reference proteome</keyword>
<dbReference type="GO" id="GO:0006298">
    <property type="term" value="P:mismatch repair"/>
    <property type="evidence" value="ECO:0007669"/>
    <property type="project" value="InterPro"/>
</dbReference>
<evidence type="ECO:0000313" key="14">
    <source>
        <dbReference type="Proteomes" id="UP000033140"/>
    </source>
</evidence>
<dbReference type="InterPro" id="IPR016151">
    <property type="entry name" value="DNA_mismatch_repair_MutS_N"/>
</dbReference>
<gene>
    <name evidence="13" type="ORF">G7K_3436-t1</name>
</gene>
<dbReference type="OMA" id="TPMMAQY"/>
<dbReference type="NCBIfam" id="NF003810">
    <property type="entry name" value="PRK05399.1"/>
    <property type="match status" value="1"/>
</dbReference>
<name>A0A0E9NHH2_SAICN</name>
<evidence type="ECO:0000256" key="3">
    <source>
        <dbReference type="ARBA" id="ARBA00022741"/>
    </source>
</evidence>
<accession>A0A0E9NHH2</accession>
<keyword evidence="8" id="KW-0539">Nucleus</keyword>
<organism evidence="13 14">
    <name type="scientific">Saitoella complicata (strain BCRC 22490 / CBS 7301 / JCM 7358 / NBRC 10748 / NRRL Y-17804)</name>
    <dbReference type="NCBI Taxonomy" id="698492"/>
    <lineage>
        <taxon>Eukaryota</taxon>
        <taxon>Fungi</taxon>
        <taxon>Dikarya</taxon>
        <taxon>Ascomycota</taxon>
        <taxon>Taphrinomycotina</taxon>
        <taxon>Taphrinomycotina incertae sedis</taxon>
        <taxon>Saitoella</taxon>
    </lineage>
</organism>
<feature type="compositionally biased region" description="Basic and acidic residues" evidence="11">
    <location>
        <begin position="299"/>
        <end position="335"/>
    </location>
</feature>
<dbReference type="PANTHER" id="PTHR11361">
    <property type="entry name" value="DNA MISMATCH REPAIR PROTEIN MUTS FAMILY MEMBER"/>
    <property type="match status" value="1"/>
</dbReference>
<evidence type="ECO:0000256" key="4">
    <source>
        <dbReference type="ARBA" id="ARBA00022763"/>
    </source>
</evidence>
<keyword evidence="5 9" id="KW-0067">ATP-binding</keyword>
<reference evidence="13 14" key="1">
    <citation type="journal article" date="2011" name="J. Gen. Appl. Microbiol.">
        <title>Draft genome sequencing of the enigmatic yeast Saitoella complicata.</title>
        <authorList>
            <person name="Nishida H."/>
            <person name="Hamamoto M."/>
            <person name="Sugiyama J."/>
        </authorList>
    </citation>
    <scope>NUCLEOTIDE SEQUENCE [LARGE SCALE GENOMIC DNA]</scope>
    <source>
        <strain evidence="13 14">NRRL Y-17804</strain>
    </source>
</reference>
<dbReference type="InterPro" id="IPR017261">
    <property type="entry name" value="DNA_mismatch_repair_MutS/MSH"/>
</dbReference>
<reference evidence="13 14" key="2">
    <citation type="journal article" date="2014" name="J. Gen. Appl. Microbiol.">
        <title>The early diverging ascomycetous budding yeast Saitoella complicata has three histone deacetylases belonging to the Clr6, Hos2, and Rpd3 lineages.</title>
        <authorList>
            <person name="Nishida H."/>
            <person name="Matsumoto T."/>
            <person name="Kondo S."/>
            <person name="Hamamoto M."/>
            <person name="Yoshikawa H."/>
        </authorList>
    </citation>
    <scope>NUCLEOTIDE SEQUENCE [LARGE SCALE GENOMIC DNA]</scope>
    <source>
        <strain evidence="13 14">NRRL Y-17804</strain>
    </source>
</reference>
<feature type="compositionally biased region" description="Polar residues" evidence="11">
    <location>
        <begin position="256"/>
        <end position="291"/>
    </location>
</feature>